<dbReference type="AlphaFoldDB" id="X1N7P0"/>
<feature type="non-terminal residue" evidence="12">
    <location>
        <position position="1"/>
    </location>
</feature>
<feature type="domain" description="Response regulatory" evidence="11">
    <location>
        <begin position="6"/>
        <end position="120"/>
    </location>
</feature>
<dbReference type="InterPro" id="IPR001789">
    <property type="entry name" value="Sig_transdc_resp-reg_receiver"/>
</dbReference>
<sequence>QSHPSNILVIDDEVATLKTLSARLQDMGHRVTTAATGREALALLRKQPFNIIIADIKLPDIGGLEILETTKELNPEVAVIMITSRASIEMAAEAINEGAYAYILKPGAMSELATIINYALREQKLLIENRKLVESLQRSNKSLEEVNKALERASHAKSDFMAKMSHELRTPLNVIIGFSELMLDQMPGEVNEEQRQCLDDILTSGQHLLGLINDVLDLSKIESGKVELRLRNIALGDVLQSLRNTMMPMLTPRKQSLDIEVEEGLPLVRADEAKVKQVFFNLVSNSARFTSDGGKLKIEAARKGN</sequence>
<evidence type="ECO:0000259" key="11">
    <source>
        <dbReference type="PROSITE" id="PS50110"/>
    </source>
</evidence>
<name>X1N7P0_9ZZZZ</name>
<dbReference type="SMART" id="SM00388">
    <property type="entry name" value="HisKA"/>
    <property type="match status" value="1"/>
</dbReference>
<dbReference type="CDD" id="cd00082">
    <property type="entry name" value="HisKA"/>
    <property type="match status" value="1"/>
</dbReference>
<dbReference type="InterPro" id="IPR036890">
    <property type="entry name" value="HATPase_C_sf"/>
</dbReference>
<dbReference type="GO" id="GO:0009927">
    <property type="term" value="F:histidine phosphotransfer kinase activity"/>
    <property type="evidence" value="ECO:0007669"/>
    <property type="project" value="TreeGrafter"/>
</dbReference>
<gene>
    <name evidence="12" type="ORF">S06H3_09230</name>
</gene>
<dbReference type="SUPFAM" id="SSF47384">
    <property type="entry name" value="Homodimeric domain of signal transducing histidine kinase"/>
    <property type="match status" value="1"/>
</dbReference>
<dbReference type="InterPro" id="IPR011006">
    <property type="entry name" value="CheY-like_superfamily"/>
</dbReference>
<keyword evidence="7" id="KW-0067">ATP-binding</keyword>
<evidence type="ECO:0000259" key="10">
    <source>
        <dbReference type="PROSITE" id="PS50109"/>
    </source>
</evidence>
<keyword evidence="6" id="KW-0418">Kinase</keyword>
<comment type="caution">
    <text evidence="12">The sequence shown here is derived from an EMBL/GenBank/DDBJ whole genome shotgun (WGS) entry which is preliminary data.</text>
</comment>
<evidence type="ECO:0000256" key="5">
    <source>
        <dbReference type="ARBA" id="ARBA00022741"/>
    </source>
</evidence>
<proteinExistence type="predicted"/>
<evidence type="ECO:0000256" key="6">
    <source>
        <dbReference type="ARBA" id="ARBA00022777"/>
    </source>
</evidence>
<evidence type="ECO:0000256" key="4">
    <source>
        <dbReference type="ARBA" id="ARBA00022679"/>
    </source>
</evidence>
<evidence type="ECO:0000256" key="8">
    <source>
        <dbReference type="ARBA" id="ARBA00023012"/>
    </source>
</evidence>
<evidence type="ECO:0000313" key="12">
    <source>
        <dbReference type="EMBL" id="GAI14659.1"/>
    </source>
</evidence>
<dbReference type="SMART" id="SM00448">
    <property type="entry name" value="REC"/>
    <property type="match status" value="1"/>
</dbReference>
<accession>X1N7P0</accession>
<organism evidence="12">
    <name type="scientific">marine sediment metagenome</name>
    <dbReference type="NCBI Taxonomy" id="412755"/>
    <lineage>
        <taxon>unclassified sequences</taxon>
        <taxon>metagenomes</taxon>
        <taxon>ecological metagenomes</taxon>
    </lineage>
</organism>
<protein>
    <recommendedName>
        <fullName evidence="3">histidine kinase</fullName>
        <ecNumber evidence="3">2.7.13.3</ecNumber>
    </recommendedName>
</protein>
<comment type="catalytic activity">
    <reaction evidence="1">
        <text>ATP + protein L-histidine = ADP + protein N-phospho-L-histidine.</text>
        <dbReference type="EC" id="2.7.13.3"/>
    </reaction>
</comment>
<dbReference type="InterPro" id="IPR036097">
    <property type="entry name" value="HisK_dim/P_sf"/>
</dbReference>
<keyword evidence="8" id="KW-0902">Two-component regulatory system</keyword>
<dbReference type="EC" id="2.7.13.3" evidence="3"/>
<dbReference type="Pfam" id="PF00072">
    <property type="entry name" value="Response_reg"/>
    <property type="match status" value="1"/>
</dbReference>
<evidence type="ECO:0000256" key="1">
    <source>
        <dbReference type="ARBA" id="ARBA00000085"/>
    </source>
</evidence>
<dbReference type="GO" id="GO:0005886">
    <property type="term" value="C:plasma membrane"/>
    <property type="evidence" value="ECO:0007669"/>
    <property type="project" value="TreeGrafter"/>
</dbReference>
<dbReference type="Gene3D" id="3.30.565.10">
    <property type="entry name" value="Histidine kinase-like ATPase, C-terminal domain"/>
    <property type="match status" value="1"/>
</dbReference>
<dbReference type="Pfam" id="PF00512">
    <property type="entry name" value="HisKA"/>
    <property type="match status" value="1"/>
</dbReference>
<dbReference type="InterPro" id="IPR005467">
    <property type="entry name" value="His_kinase_dom"/>
</dbReference>
<dbReference type="InterPro" id="IPR003661">
    <property type="entry name" value="HisK_dim/P_dom"/>
</dbReference>
<evidence type="ECO:0000256" key="3">
    <source>
        <dbReference type="ARBA" id="ARBA00012438"/>
    </source>
</evidence>
<dbReference type="GO" id="GO:0005524">
    <property type="term" value="F:ATP binding"/>
    <property type="evidence" value="ECO:0007669"/>
    <property type="project" value="UniProtKB-KW"/>
</dbReference>
<keyword evidence="4" id="KW-0808">Transferase</keyword>
<dbReference type="FunFam" id="1.10.287.130:FF:000038">
    <property type="entry name" value="Sensory transduction histidine kinase"/>
    <property type="match status" value="1"/>
</dbReference>
<dbReference type="PROSITE" id="PS50109">
    <property type="entry name" value="HIS_KIN"/>
    <property type="match status" value="1"/>
</dbReference>
<keyword evidence="5" id="KW-0547">Nucleotide-binding</keyword>
<dbReference type="SUPFAM" id="SSF52172">
    <property type="entry name" value="CheY-like"/>
    <property type="match status" value="1"/>
</dbReference>
<evidence type="ECO:0000256" key="7">
    <source>
        <dbReference type="ARBA" id="ARBA00022840"/>
    </source>
</evidence>
<comment type="subcellular location">
    <subcellularLocation>
        <location evidence="2">Membrane</location>
    </subcellularLocation>
</comment>
<dbReference type="Gene3D" id="3.40.50.2300">
    <property type="match status" value="1"/>
</dbReference>
<evidence type="ECO:0000256" key="2">
    <source>
        <dbReference type="ARBA" id="ARBA00004370"/>
    </source>
</evidence>
<evidence type="ECO:0000256" key="9">
    <source>
        <dbReference type="ARBA" id="ARBA00023136"/>
    </source>
</evidence>
<dbReference type="PANTHER" id="PTHR43047">
    <property type="entry name" value="TWO-COMPONENT HISTIDINE PROTEIN KINASE"/>
    <property type="match status" value="1"/>
</dbReference>
<feature type="non-terminal residue" evidence="12">
    <location>
        <position position="305"/>
    </location>
</feature>
<dbReference type="PROSITE" id="PS50110">
    <property type="entry name" value="RESPONSE_REGULATORY"/>
    <property type="match status" value="1"/>
</dbReference>
<dbReference type="EMBL" id="BARV01004026">
    <property type="protein sequence ID" value="GAI14659.1"/>
    <property type="molecule type" value="Genomic_DNA"/>
</dbReference>
<dbReference type="SUPFAM" id="SSF55874">
    <property type="entry name" value="ATPase domain of HSP90 chaperone/DNA topoisomerase II/histidine kinase"/>
    <property type="match status" value="1"/>
</dbReference>
<dbReference type="Gene3D" id="1.10.287.130">
    <property type="match status" value="1"/>
</dbReference>
<reference evidence="12" key="1">
    <citation type="journal article" date="2014" name="Front. Microbiol.">
        <title>High frequency of phylogenetically diverse reductive dehalogenase-homologous genes in deep subseafloor sedimentary metagenomes.</title>
        <authorList>
            <person name="Kawai M."/>
            <person name="Futagami T."/>
            <person name="Toyoda A."/>
            <person name="Takaki Y."/>
            <person name="Nishi S."/>
            <person name="Hori S."/>
            <person name="Arai W."/>
            <person name="Tsubouchi T."/>
            <person name="Morono Y."/>
            <person name="Uchiyama I."/>
            <person name="Ito T."/>
            <person name="Fujiyama A."/>
            <person name="Inagaki F."/>
            <person name="Takami H."/>
        </authorList>
    </citation>
    <scope>NUCLEOTIDE SEQUENCE</scope>
    <source>
        <strain evidence="12">Expedition CK06-06</strain>
    </source>
</reference>
<keyword evidence="9" id="KW-0472">Membrane</keyword>
<dbReference type="GO" id="GO:0000155">
    <property type="term" value="F:phosphorelay sensor kinase activity"/>
    <property type="evidence" value="ECO:0007669"/>
    <property type="project" value="InterPro"/>
</dbReference>
<feature type="domain" description="Histidine kinase" evidence="10">
    <location>
        <begin position="163"/>
        <end position="305"/>
    </location>
</feature>